<dbReference type="Proteomes" id="UP000190648">
    <property type="component" value="Unassembled WGS sequence"/>
</dbReference>
<proteinExistence type="predicted"/>
<evidence type="ECO:0000313" key="3">
    <source>
        <dbReference type="Proteomes" id="UP000190648"/>
    </source>
</evidence>
<evidence type="ECO:0000313" key="2">
    <source>
        <dbReference type="EMBL" id="OPJ58946.1"/>
    </source>
</evidence>
<organism evidence="2 3">
    <name type="scientific">Patagioenas fasciata monilis</name>
    <dbReference type="NCBI Taxonomy" id="372326"/>
    <lineage>
        <taxon>Eukaryota</taxon>
        <taxon>Metazoa</taxon>
        <taxon>Chordata</taxon>
        <taxon>Craniata</taxon>
        <taxon>Vertebrata</taxon>
        <taxon>Euteleostomi</taxon>
        <taxon>Archelosauria</taxon>
        <taxon>Archosauria</taxon>
        <taxon>Dinosauria</taxon>
        <taxon>Saurischia</taxon>
        <taxon>Theropoda</taxon>
        <taxon>Coelurosauria</taxon>
        <taxon>Aves</taxon>
        <taxon>Neognathae</taxon>
        <taxon>Neoaves</taxon>
        <taxon>Columbimorphae</taxon>
        <taxon>Columbiformes</taxon>
        <taxon>Columbidae</taxon>
        <taxon>Patagioenas</taxon>
    </lineage>
</organism>
<evidence type="ECO:0000256" key="1">
    <source>
        <dbReference type="SAM" id="MobiDB-lite"/>
    </source>
</evidence>
<gene>
    <name evidence="2" type="ORF">AV530_000671</name>
</gene>
<sequence>MRSRCSAMTATVLRDMMMKPELVRWKVKQKAPGMSRAEPKKRMKANMGAATPQMKRSQKERLRIMKSKLVLNFRRAGSKKDRSTMRLP</sequence>
<comment type="caution">
    <text evidence="2">The sequence shown here is derived from an EMBL/GenBank/DDBJ whole genome shotgun (WGS) entry which is preliminary data.</text>
</comment>
<dbReference type="EMBL" id="LSYS01009753">
    <property type="protein sequence ID" value="OPJ58946.1"/>
    <property type="molecule type" value="Genomic_DNA"/>
</dbReference>
<dbReference type="AlphaFoldDB" id="A0A1V4IG85"/>
<feature type="region of interest" description="Disordered" evidence="1">
    <location>
        <begin position="27"/>
        <end position="59"/>
    </location>
</feature>
<keyword evidence="3" id="KW-1185">Reference proteome</keyword>
<reference evidence="2 3" key="1">
    <citation type="submission" date="2016-02" db="EMBL/GenBank/DDBJ databases">
        <title>Band-tailed pigeon sequencing and assembly.</title>
        <authorList>
            <person name="Soares A.E."/>
            <person name="Novak B.J."/>
            <person name="Rice E.S."/>
            <person name="O'Connell B."/>
            <person name="Chang D."/>
            <person name="Weber S."/>
            <person name="Shapiro B."/>
        </authorList>
    </citation>
    <scope>NUCLEOTIDE SEQUENCE [LARGE SCALE GENOMIC DNA]</scope>
    <source>
        <strain evidence="2">BTP2013</strain>
        <tissue evidence="2">Blood</tissue>
    </source>
</reference>
<accession>A0A1V4IG85</accession>
<dbReference type="OrthoDB" id="8732677at2759"/>
<protein>
    <submittedName>
        <fullName evidence="2">Uncharacterized protein</fullName>
    </submittedName>
</protein>
<name>A0A1V4IG85_PATFA</name>